<name>A0A7J7UJS5_RHIFE</name>
<proteinExistence type="predicted"/>
<evidence type="ECO:0000313" key="2">
    <source>
        <dbReference type="Proteomes" id="UP000585614"/>
    </source>
</evidence>
<sequence>MARGRRHVRGTGQWREEMRKAVRSITGPDSRHALGLRPAGLGASRQQLWQLSLDSHSVGRLTYPHKSQYGHSKLSVCRLPVSSRQHVTNCHECGKRHPDLNFSLTEQVGGTSERLLLTLQDGWRLVPE</sequence>
<dbReference type="Proteomes" id="UP000585614">
    <property type="component" value="Unassembled WGS sequence"/>
</dbReference>
<dbReference type="EMBL" id="JACAGC010000016">
    <property type="protein sequence ID" value="KAF6313006.1"/>
    <property type="molecule type" value="Genomic_DNA"/>
</dbReference>
<gene>
    <name evidence="1" type="ORF">mRhiFer1_008546</name>
</gene>
<accession>A0A7J7UJS5</accession>
<evidence type="ECO:0000313" key="1">
    <source>
        <dbReference type="EMBL" id="KAF6313006.1"/>
    </source>
</evidence>
<protein>
    <submittedName>
        <fullName evidence="1">Uncharacterized protein</fullName>
    </submittedName>
</protein>
<comment type="caution">
    <text evidence="1">The sequence shown here is derived from an EMBL/GenBank/DDBJ whole genome shotgun (WGS) entry which is preliminary data.</text>
</comment>
<dbReference type="AlphaFoldDB" id="A0A7J7UJS5"/>
<reference evidence="1 2" key="1">
    <citation type="journal article" date="2020" name="Nature">
        <title>Six reference-quality genomes reveal evolution of bat adaptations.</title>
        <authorList>
            <person name="Jebb D."/>
            <person name="Huang Z."/>
            <person name="Pippel M."/>
            <person name="Hughes G.M."/>
            <person name="Lavrichenko K."/>
            <person name="Devanna P."/>
            <person name="Winkler S."/>
            <person name="Jermiin L.S."/>
            <person name="Skirmuntt E.C."/>
            <person name="Katzourakis A."/>
            <person name="Burkitt-Gray L."/>
            <person name="Ray D.A."/>
            <person name="Sullivan K.A.M."/>
            <person name="Roscito J.G."/>
            <person name="Kirilenko B.M."/>
            <person name="Davalos L.M."/>
            <person name="Corthals A.P."/>
            <person name="Power M.L."/>
            <person name="Jones G."/>
            <person name="Ransome R.D."/>
            <person name="Dechmann D.K.N."/>
            <person name="Locatelli A.G."/>
            <person name="Puechmaille S.J."/>
            <person name="Fedrigo O."/>
            <person name="Jarvis E.D."/>
            <person name="Hiller M."/>
            <person name="Vernes S.C."/>
            <person name="Myers E.W."/>
            <person name="Teeling E.C."/>
        </authorList>
    </citation>
    <scope>NUCLEOTIDE SEQUENCE [LARGE SCALE GENOMIC DNA]</scope>
    <source>
        <strain evidence="1">MRhiFer1</strain>
        <tissue evidence="1">Lung</tissue>
    </source>
</reference>
<organism evidence="1 2">
    <name type="scientific">Rhinolophus ferrumequinum</name>
    <name type="common">Greater horseshoe bat</name>
    <dbReference type="NCBI Taxonomy" id="59479"/>
    <lineage>
        <taxon>Eukaryota</taxon>
        <taxon>Metazoa</taxon>
        <taxon>Chordata</taxon>
        <taxon>Craniata</taxon>
        <taxon>Vertebrata</taxon>
        <taxon>Euteleostomi</taxon>
        <taxon>Mammalia</taxon>
        <taxon>Eutheria</taxon>
        <taxon>Laurasiatheria</taxon>
        <taxon>Chiroptera</taxon>
        <taxon>Yinpterochiroptera</taxon>
        <taxon>Rhinolophoidea</taxon>
        <taxon>Rhinolophidae</taxon>
        <taxon>Rhinolophinae</taxon>
        <taxon>Rhinolophus</taxon>
    </lineage>
</organism>